<dbReference type="AlphaFoldDB" id="A0A2P7QGK3"/>
<accession>A0A2P7QGK3</accession>
<evidence type="ECO:0000313" key="2">
    <source>
        <dbReference type="Proteomes" id="UP000241167"/>
    </source>
</evidence>
<comment type="caution">
    <text evidence="1">The sequence shown here is derived from an EMBL/GenBank/DDBJ whole genome shotgun (WGS) entry which is preliminary data.</text>
</comment>
<gene>
    <name evidence="1" type="ORF">C7I55_23910</name>
</gene>
<organism evidence="1 2">
    <name type="scientific">Allosphingosinicella deserti</name>
    <dbReference type="NCBI Taxonomy" id="2116704"/>
    <lineage>
        <taxon>Bacteria</taxon>
        <taxon>Pseudomonadati</taxon>
        <taxon>Pseudomonadota</taxon>
        <taxon>Alphaproteobacteria</taxon>
        <taxon>Sphingomonadales</taxon>
        <taxon>Sphingomonadaceae</taxon>
        <taxon>Allosphingosinicella</taxon>
    </lineage>
</organism>
<protein>
    <recommendedName>
        <fullName evidence="3">Transcriptional regulator</fullName>
    </recommendedName>
</protein>
<reference evidence="1 2" key="1">
    <citation type="submission" date="2018-03" db="EMBL/GenBank/DDBJ databases">
        <title>The draft genome of Sphingosinicella sp. GL-C-18.</title>
        <authorList>
            <person name="Liu L."/>
            <person name="Li L."/>
            <person name="Liang L."/>
            <person name="Zhang X."/>
            <person name="Wang T."/>
        </authorList>
    </citation>
    <scope>NUCLEOTIDE SEQUENCE [LARGE SCALE GENOMIC DNA]</scope>
    <source>
        <strain evidence="1 2">GL-C-18</strain>
    </source>
</reference>
<dbReference type="RefSeq" id="WP_106515553.1">
    <property type="nucleotide sequence ID" value="NZ_PXYI01000010.1"/>
</dbReference>
<dbReference type="EMBL" id="PXYI01000010">
    <property type="protein sequence ID" value="PSJ37111.1"/>
    <property type="molecule type" value="Genomic_DNA"/>
</dbReference>
<sequence>MASRDELSRFIRSSFRSVWSLELLLLVKRDSRRWTHAEVVSALRGSDLVVSQSVEWLSAAGLVIEEDDGAVAYGPVSDDLAALVEATEALYARRPDAVRRMIVAASTGGLAAFADAFRLRKD</sequence>
<proteinExistence type="predicted"/>
<dbReference type="Proteomes" id="UP000241167">
    <property type="component" value="Unassembled WGS sequence"/>
</dbReference>
<dbReference type="OrthoDB" id="8453752at2"/>
<name>A0A2P7QGK3_9SPHN</name>
<evidence type="ECO:0008006" key="3">
    <source>
        <dbReference type="Google" id="ProtNLM"/>
    </source>
</evidence>
<evidence type="ECO:0000313" key="1">
    <source>
        <dbReference type="EMBL" id="PSJ37111.1"/>
    </source>
</evidence>
<keyword evidence="2" id="KW-1185">Reference proteome</keyword>